<feature type="region of interest" description="Disordered" evidence="1">
    <location>
        <begin position="280"/>
        <end position="328"/>
    </location>
</feature>
<organism evidence="2 3">
    <name type="scientific">Pseudomonas floridensis</name>
    <dbReference type="NCBI Taxonomy" id="1958950"/>
    <lineage>
        <taxon>Bacteria</taxon>
        <taxon>Pseudomonadati</taxon>
        <taxon>Pseudomonadota</taxon>
        <taxon>Gammaproteobacteria</taxon>
        <taxon>Pseudomonadales</taxon>
        <taxon>Pseudomonadaceae</taxon>
        <taxon>Pseudomonas</taxon>
    </lineage>
</organism>
<reference evidence="3" key="1">
    <citation type="submission" date="2017-02" db="EMBL/GenBank/DDBJ databases">
        <title>Pseudomonas floridae sp. nov., a novel pathogenic bacterial species isolated from tomato.</title>
        <authorList>
            <person name="Timilsina S."/>
            <person name="Vallad G.E."/>
            <person name="Jones J.B."/>
        </authorList>
    </citation>
    <scope>NUCLEOTIDE SEQUENCE [LARGE SCALE GENOMIC DNA]</scope>
    <source>
        <strain evidence="3">GEV388</strain>
    </source>
</reference>
<dbReference type="Proteomes" id="UP000192815">
    <property type="component" value="Unassembled WGS sequence"/>
</dbReference>
<proteinExistence type="predicted"/>
<evidence type="ECO:0000313" key="3">
    <source>
        <dbReference type="Proteomes" id="UP000192815"/>
    </source>
</evidence>
<evidence type="ECO:0000256" key="1">
    <source>
        <dbReference type="SAM" id="MobiDB-lite"/>
    </source>
</evidence>
<protein>
    <submittedName>
        <fullName evidence="2">Uncharacterized protein</fullName>
    </submittedName>
</protein>
<keyword evidence="3" id="KW-1185">Reference proteome</keyword>
<gene>
    <name evidence="2" type="ORF">BZK31_14085</name>
</gene>
<feature type="compositionally biased region" description="Basic and acidic residues" evidence="1">
    <location>
        <begin position="280"/>
        <end position="299"/>
    </location>
</feature>
<dbReference type="EMBL" id="MUIO01000052">
    <property type="protein sequence ID" value="ORC58702.1"/>
    <property type="molecule type" value="Genomic_DNA"/>
</dbReference>
<evidence type="ECO:0000313" key="2">
    <source>
        <dbReference type="EMBL" id="ORC58702.1"/>
    </source>
</evidence>
<accession>A0A1X0N5W7</accession>
<name>A0A1X0N5W7_9PSED</name>
<sequence length="579" mass="65808">MLDHITRLPYASSRSSKDLDLNLPGDWIVWWYGPLRKNRADNTVPLVDVVFRELVNDVPQAFKTQQIALSRLGLYQPGTIFVDGNAVARAQCEERWFTVNLDHKGWNFVNRELINGVLPFSDKDFELPPQSSSDWSLAFDQKDQSRLFINCVELLARGYSLGSEIPRILTTYTWPEVLNRFFYKQNKSSARWVIYPRNDMIQIDETFLAHVRHDVTTQRACKYLYEQLDTPEFVNHEPCSLQVKPWTKGTARLKCRVIPVNDGKDFLCIVLTGRKLPDGVDFDSVREQSEQKGETRSDKFYPQSRPRVTGEEADELRMTDQRQPGSRAPYEEIETDEFEISSSDRKIGRTRQIKEHVYNTPLPLVTDEPEVYATGEITGSGSAQVGKLSVKGKPVTINAEGALLSMWKAFLQLKERGDIDSLEWFVPPDSRGTDDNPLCVQLSTPEPVSSKAEKWLDMGGNARRGMLLMRIEVRGRVFLVVEFQRKKEKQEDGSIGEENRSGLICEIKTLKQALDLVATLDAGIAEHKGNFKKLKGLPIPHALFKHRSSINNGVAFESAAINALNLMKLGIPPLRKKLQ</sequence>
<comment type="caution">
    <text evidence="2">The sequence shown here is derived from an EMBL/GenBank/DDBJ whole genome shotgun (WGS) entry which is preliminary data.</text>
</comment>
<dbReference type="AlphaFoldDB" id="A0A1X0N5W7"/>